<dbReference type="CDD" id="cd02440">
    <property type="entry name" value="AdoMet_MTases"/>
    <property type="match status" value="1"/>
</dbReference>
<evidence type="ECO:0000256" key="2">
    <source>
        <dbReference type="ARBA" id="ARBA00022679"/>
    </source>
</evidence>
<gene>
    <name evidence="5" type="primary">prmC_3</name>
    <name evidence="5" type="ORF">D7316_04198</name>
</gene>
<dbReference type="GO" id="GO:0032259">
    <property type="term" value="P:methylation"/>
    <property type="evidence" value="ECO:0007669"/>
    <property type="project" value="UniProtKB-KW"/>
</dbReference>
<dbReference type="InterPro" id="IPR029063">
    <property type="entry name" value="SAM-dependent_MTases_sf"/>
</dbReference>
<dbReference type="GO" id="GO:0035657">
    <property type="term" value="C:eRF1 methyltransferase complex"/>
    <property type="evidence" value="ECO:0007669"/>
    <property type="project" value="TreeGrafter"/>
</dbReference>
<keyword evidence="2 5" id="KW-0808">Transferase</keyword>
<dbReference type="GO" id="GO:0102559">
    <property type="term" value="F:peptide chain release factor N(5)-glutamine methyltransferase activity"/>
    <property type="evidence" value="ECO:0007669"/>
    <property type="project" value="UniProtKB-EC"/>
</dbReference>
<dbReference type="EMBL" id="CP033972">
    <property type="protein sequence ID" value="AZG47586.1"/>
    <property type="molecule type" value="Genomic_DNA"/>
</dbReference>
<accession>A0A3G8JRR3</accession>
<keyword evidence="3" id="KW-0949">S-adenosyl-L-methionine</keyword>
<reference evidence="5 6" key="1">
    <citation type="submission" date="2018-11" db="EMBL/GenBank/DDBJ databases">
        <title>Gordonia insulae sp. nov., isolated from an island soil.</title>
        <authorList>
            <person name="Kim Y.S."/>
            <person name="Kim S.B."/>
        </authorList>
    </citation>
    <scope>NUCLEOTIDE SEQUENCE [LARGE SCALE GENOMIC DNA]</scope>
    <source>
        <strain evidence="5 6">MMS17-SY073</strain>
    </source>
</reference>
<dbReference type="InterPro" id="IPR007848">
    <property type="entry name" value="Small_mtfrase_dom"/>
</dbReference>
<dbReference type="OrthoDB" id="8746524at2"/>
<evidence type="ECO:0000256" key="3">
    <source>
        <dbReference type="ARBA" id="ARBA00022691"/>
    </source>
</evidence>
<feature type="domain" description="Methyltransferase small" evidence="4">
    <location>
        <begin position="27"/>
        <end position="118"/>
    </location>
</feature>
<dbReference type="PANTHER" id="PTHR45875">
    <property type="entry name" value="METHYLTRANSFERASE N6AMT1"/>
    <property type="match status" value="1"/>
</dbReference>
<name>A0A3G8JRR3_9ACTN</name>
<dbReference type="EC" id="2.1.1.297" evidence="5"/>
<dbReference type="RefSeq" id="WP_124709921.1">
    <property type="nucleotide sequence ID" value="NZ_CP033972.1"/>
</dbReference>
<keyword evidence="6" id="KW-1185">Reference proteome</keyword>
<dbReference type="Pfam" id="PF05175">
    <property type="entry name" value="MTS"/>
    <property type="match status" value="1"/>
</dbReference>
<organism evidence="5 6">
    <name type="scientific">Gordonia insulae</name>
    <dbReference type="NCBI Taxonomy" id="2420509"/>
    <lineage>
        <taxon>Bacteria</taxon>
        <taxon>Bacillati</taxon>
        <taxon>Actinomycetota</taxon>
        <taxon>Actinomycetes</taxon>
        <taxon>Mycobacteriales</taxon>
        <taxon>Gordoniaceae</taxon>
        <taxon>Gordonia</taxon>
    </lineage>
</organism>
<proteinExistence type="predicted"/>
<dbReference type="PANTHER" id="PTHR45875:SF1">
    <property type="entry name" value="METHYLTRANSFERASE N6AMT1"/>
    <property type="match status" value="1"/>
</dbReference>
<dbReference type="SUPFAM" id="SSF53335">
    <property type="entry name" value="S-adenosyl-L-methionine-dependent methyltransferases"/>
    <property type="match status" value="1"/>
</dbReference>
<evidence type="ECO:0000259" key="4">
    <source>
        <dbReference type="Pfam" id="PF05175"/>
    </source>
</evidence>
<evidence type="ECO:0000313" key="6">
    <source>
        <dbReference type="Proteomes" id="UP000271469"/>
    </source>
</evidence>
<dbReference type="Gene3D" id="3.40.50.150">
    <property type="entry name" value="Vaccinia Virus protein VP39"/>
    <property type="match status" value="1"/>
</dbReference>
<evidence type="ECO:0000256" key="1">
    <source>
        <dbReference type="ARBA" id="ARBA00022603"/>
    </source>
</evidence>
<evidence type="ECO:0000313" key="5">
    <source>
        <dbReference type="EMBL" id="AZG47586.1"/>
    </source>
</evidence>
<sequence length="245" mass="25325">MTLSCDQPAPGALASSTTMHAVYQPQHDSALLIDALRASRSAPGARAADLCTGSGVVALETARLGAASVLAIDSCTNAVASAALRCQGSPVTVVHGELGELAEHGTFDLVTCNPPYVPTPVEADRIVECAGPRHAWDAGPDGRSVLDPLCASAAGFLNPGGTLLIVQSEFADATASVAALRRGRLKAAVVQRRSIPFGPVMTARAEWLEQIGLLEPGRRSEELVVIRADRPAAPSTSASASDERR</sequence>
<protein>
    <submittedName>
        <fullName evidence="5">Release factor glutamine methyltransferase</fullName>
        <ecNumber evidence="5">2.1.1.297</ecNumber>
    </submittedName>
</protein>
<dbReference type="KEGG" id="gom:D7316_04198"/>
<dbReference type="AlphaFoldDB" id="A0A3G8JRR3"/>
<dbReference type="InterPro" id="IPR052190">
    <property type="entry name" value="Euk-Arch_PrmC-MTase"/>
</dbReference>
<keyword evidence="1 5" id="KW-0489">Methyltransferase</keyword>
<dbReference type="Proteomes" id="UP000271469">
    <property type="component" value="Chromosome"/>
</dbReference>